<protein>
    <submittedName>
        <fullName evidence="1">DSBA oxidoreductase</fullName>
    </submittedName>
</protein>
<comment type="caution">
    <text evidence="1">The sequence shown here is derived from an EMBL/GenBank/DDBJ whole genome shotgun (WGS) entry which is preliminary data.</text>
</comment>
<dbReference type="Proteomes" id="UP000221101">
    <property type="component" value="Unassembled WGS sequence"/>
</dbReference>
<dbReference type="EMBL" id="NJCX01000018">
    <property type="protein sequence ID" value="PHM71850.1"/>
    <property type="molecule type" value="Genomic_DNA"/>
</dbReference>
<name>A0A2D0L871_9GAMM</name>
<evidence type="ECO:0000313" key="2">
    <source>
        <dbReference type="Proteomes" id="UP000221101"/>
    </source>
</evidence>
<dbReference type="AlphaFoldDB" id="A0A2D0L871"/>
<evidence type="ECO:0000313" key="1">
    <source>
        <dbReference type="EMBL" id="PHM71850.1"/>
    </source>
</evidence>
<reference evidence="1 2" key="1">
    <citation type="journal article" date="2017" name="Nat. Microbiol.">
        <title>Natural product diversity associated with the nematode symbionts Photorhabdus and Xenorhabdus.</title>
        <authorList>
            <person name="Tobias N.J."/>
            <person name="Wolff H."/>
            <person name="Djahanschiri B."/>
            <person name="Grundmann F."/>
            <person name="Kronenwerth M."/>
            <person name="Shi Y.M."/>
            <person name="Simonyi S."/>
            <person name="Grun P."/>
            <person name="Shapiro-Ilan D."/>
            <person name="Pidot S.J."/>
            <person name="Stinear T.P."/>
            <person name="Ebersberger I."/>
            <person name="Bode H.B."/>
        </authorList>
    </citation>
    <scope>NUCLEOTIDE SEQUENCE [LARGE SCALE GENOMIC DNA]</scope>
    <source>
        <strain evidence="1 2">DSM 17907</strain>
    </source>
</reference>
<proteinExistence type="predicted"/>
<keyword evidence="2" id="KW-1185">Reference proteome</keyword>
<accession>A0A2D0L871</accession>
<sequence length="185" mass="21403">MQKRSIQCRYILVAFQEQQVVGLIEQHRWTRDIQTYGKSRQCDTRPSLLATSHIQQRDSASSAVLINIFRSLGGSCGTAMLGTLFISYFNIHIYDIKISLLSSNRVFVYYLNSIKNMMINHGLETNFQNIKHTAIVIYQSPFKMRLISPRYAGRYKHSRWFASGNLKLDWYIGAEDSTTNPNYGF</sequence>
<dbReference type="OrthoDB" id="6448153at2"/>
<gene>
    <name evidence="1" type="ORF">Xkoz_02579</name>
</gene>
<organism evidence="1 2">
    <name type="scientific">Xenorhabdus kozodoii</name>
    <dbReference type="NCBI Taxonomy" id="351676"/>
    <lineage>
        <taxon>Bacteria</taxon>
        <taxon>Pseudomonadati</taxon>
        <taxon>Pseudomonadota</taxon>
        <taxon>Gammaproteobacteria</taxon>
        <taxon>Enterobacterales</taxon>
        <taxon>Morganellaceae</taxon>
        <taxon>Xenorhabdus</taxon>
    </lineage>
</organism>